<evidence type="ECO:0000313" key="7">
    <source>
        <dbReference type="Proteomes" id="UP000623687"/>
    </source>
</evidence>
<dbReference type="AlphaFoldDB" id="A0A8H6ZN27"/>
<feature type="chain" id="PRO_5034408976" description="Survival protein SurE-like phosphatase/nucleotidase domain-containing protein" evidence="4">
    <location>
        <begin position="20"/>
        <end position="306"/>
    </location>
</feature>
<evidence type="ECO:0000256" key="3">
    <source>
        <dbReference type="ARBA" id="ARBA00022801"/>
    </source>
</evidence>
<dbReference type="Gene3D" id="3.40.1210.10">
    <property type="entry name" value="Survival protein SurE-like phosphatase/nucleotidase"/>
    <property type="match status" value="1"/>
</dbReference>
<evidence type="ECO:0000256" key="4">
    <source>
        <dbReference type="SAM" id="SignalP"/>
    </source>
</evidence>
<dbReference type="InterPro" id="IPR036523">
    <property type="entry name" value="SurE-like_sf"/>
</dbReference>
<dbReference type="SUPFAM" id="SSF64167">
    <property type="entry name" value="SurE-like"/>
    <property type="match status" value="1"/>
</dbReference>
<evidence type="ECO:0000256" key="2">
    <source>
        <dbReference type="ARBA" id="ARBA00022723"/>
    </source>
</evidence>
<dbReference type="PANTHER" id="PTHR30457:SF0">
    <property type="entry name" value="PHOSPHATASE, PUTATIVE (AFU_ORTHOLOGUE AFUA_4G01070)-RELATED"/>
    <property type="match status" value="1"/>
</dbReference>
<dbReference type="GeneID" id="59381420"/>
<dbReference type="InterPro" id="IPR002828">
    <property type="entry name" value="SurE-like_Pase/nucleotidase"/>
</dbReference>
<dbReference type="GO" id="GO:0008252">
    <property type="term" value="F:nucleotidase activity"/>
    <property type="evidence" value="ECO:0007669"/>
    <property type="project" value="InterPro"/>
</dbReference>
<dbReference type="InterPro" id="IPR030048">
    <property type="entry name" value="SurE"/>
</dbReference>
<evidence type="ECO:0000259" key="5">
    <source>
        <dbReference type="Pfam" id="PF01975"/>
    </source>
</evidence>
<gene>
    <name evidence="6" type="ORF">PC9H_011602</name>
</gene>
<dbReference type="Pfam" id="PF01975">
    <property type="entry name" value="SurE"/>
    <property type="match status" value="1"/>
</dbReference>
<comment type="caution">
    <text evidence="6">The sequence shown here is derived from an EMBL/GenBank/DDBJ whole genome shotgun (WGS) entry which is preliminary data.</text>
</comment>
<reference evidence="6" key="1">
    <citation type="submission" date="2019-07" db="EMBL/GenBank/DDBJ databases">
        <authorList>
            <person name="Palmer J.M."/>
        </authorList>
    </citation>
    <scope>NUCLEOTIDE SEQUENCE</scope>
    <source>
        <strain evidence="6">PC9</strain>
    </source>
</reference>
<feature type="domain" description="Survival protein SurE-like phosphatase/nucleotidase" evidence="5">
    <location>
        <begin position="27"/>
        <end position="226"/>
    </location>
</feature>
<dbReference type="OrthoDB" id="4018688at2759"/>
<keyword evidence="3" id="KW-0378">Hydrolase</keyword>
<keyword evidence="7" id="KW-1185">Reference proteome</keyword>
<dbReference type="Proteomes" id="UP000623687">
    <property type="component" value="Unassembled WGS sequence"/>
</dbReference>
<feature type="signal peptide" evidence="4">
    <location>
        <begin position="1"/>
        <end position="19"/>
    </location>
</feature>
<protein>
    <recommendedName>
        <fullName evidence="5">Survival protein SurE-like phosphatase/nucleotidase domain-containing protein</fullName>
    </recommendedName>
</protein>
<dbReference type="PANTHER" id="PTHR30457">
    <property type="entry name" value="5'-NUCLEOTIDASE SURE"/>
    <property type="match status" value="1"/>
</dbReference>
<name>A0A8H6ZN27_PLEOS</name>
<dbReference type="VEuPathDB" id="FungiDB:PC9H_011602"/>
<dbReference type="RefSeq" id="XP_036626940.1">
    <property type="nucleotide sequence ID" value="XM_036781085.1"/>
</dbReference>
<comment type="similarity">
    <text evidence="1">Belongs to the SurE nucleotidase family.</text>
</comment>
<sequence>MKYPLFSAFLCSGFGFVSGQTGRPNNIVVTNDDGWATAQIRAQFDALEAAGFNLILSCPAINRSGTGSSTAPPTTLTAPCEFNTCATGSPPEGSDPEDPRLNYVNSFPVDSVRFGIQTLSPQFFGGLPDFVVSGPNVGTNLGPNINGSGTVGAACEAALEGIPSAAFSASTASQISFTTLTTDPDSALSISARIYADLTTTFTTTLLAAGRPVLPPGISVNVNFSPTPNCLSAGAFRFVPTRIAANNNVIDAPVCATEHLPAERGVVTGPGCFVSVSVMNAASKGDVDAATQAIVFEKLSPILTCF</sequence>
<dbReference type="GO" id="GO:0046872">
    <property type="term" value="F:metal ion binding"/>
    <property type="evidence" value="ECO:0007669"/>
    <property type="project" value="UniProtKB-KW"/>
</dbReference>
<accession>A0A8H6ZN27</accession>
<evidence type="ECO:0000256" key="1">
    <source>
        <dbReference type="ARBA" id="ARBA00011062"/>
    </source>
</evidence>
<dbReference type="EMBL" id="JACETU010000009">
    <property type="protein sequence ID" value="KAF7421082.1"/>
    <property type="molecule type" value="Genomic_DNA"/>
</dbReference>
<keyword evidence="4" id="KW-0732">Signal</keyword>
<organism evidence="6 7">
    <name type="scientific">Pleurotus ostreatus</name>
    <name type="common">Oyster mushroom</name>
    <name type="synonym">White-rot fungus</name>
    <dbReference type="NCBI Taxonomy" id="5322"/>
    <lineage>
        <taxon>Eukaryota</taxon>
        <taxon>Fungi</taxon>
        <taxon>Dikarya</taxon>
        <taxon>Basidiomycota</taxon>
        <taxon>Agaricomycotina</taxon>
        <taxon>Agaricomycetes</taxon>
        <taxon>Agaricomycetidae</taxon>
        <taxon>Agaricales</taxon>
        <taxon>Pleurotineae</taxon>
        <taxon>Pleurotaceae</taxon>
        <taxon>Pleurotus</taxon>
    </lineage>
</organism>
<evidence type="ECO:0000313" key="6">
    <source>
        <dbReference type="EMBL" id="KAF7421082.1"/>
    </source>
</evidence>
<keyword evidence="2" id="KW-0479">Metal-binding</keyword>
<proteinExistence type="inferred from homology"/>